<evidence type="ECO:0000313" key="8">
    <source>
        <dbReference type="Proteomes" id="UP000297890"/>
    </source>
</evidence>
<keyword evidence="2" id="KW-1003">Cell membrane</keyword>
<dbReference type="PANTHER" id="PTHR33931:SF2">
    <property type="entry name" value="HOLIN-LIKE PROTEIN CIDA"/>
    <property type="match status" value="1"/>
</dbReference>
<dbReference type="EMBL" id="SRIO01000003">
    <property type="protein sequence ID" value="TFZ83589.1"/>
    <property type="molecule type" value="Genomic_DNA"/>
</dbReference>
<keyword evidence="5 6" id="KW-0472">Membrane</keyword>
<comment type="subcellular location">
    <subcellularLocation>
        <location evidence="1">Cell membrane</location>
        <topology evidence="1">Multi-pass membrane protein</topology>
    </subcellularLocation>
</comment>
<keyword evidence="3 6" id="KW-0812">Transmembrane</keyword>
<dbReference type="OrthoDB" id="385012at2"/>
<feature type="transmembrane region" description="Helical" evidence="6">
    <location>
        <begin position="62"/>
        <end position="80"/>
    </location>
</feature>
<dbReference type="InterPro" id="IPR005538">
    <property type="entry name" value="LrgA/CidA"/>
</dbReference>
<proteinExistence type="predicted"/>
<evidence type="ECO:0000256" key="4">
    <source>
        <dbReference type="ARBA" id="ARBA00022989"/>
    </source>
</evidence>
<feature type="transmembrane region" description="Helical" evidence="6">
    <location>
        <begin position="86"/>
        <end position="107"/>
    </location>
</feature>
<protein>
    <submittedName>
        <fullName evidence="7">CidA/LrgA family protein</fullName>
    </submittedName>
</protein>
<comment type="caution">
    <text evidence="7">The sequence shown here is derived from an EMBL/GenBank/DDBJ whole genome shotgun (WGS) entry which is preliminary data.</text>
</comment>
<gene>
    <name evidence="7" type="ORF">E4680_03585</name>
</gene>
<accession>A0A4Z0FC64</accession>
<sequence>MDGLLALITLLGFTLAGQVLAHVSGLPVPGAVMGMVLLLTALIIRGRVSAELERVSALTQRHLSLLFVPAGVGLMTHAAVLRTEGIALLVTLVVSTLSTLVLTALVLKRFMRSGSA</sequence>
<evidence type="ECO:0000256" key="2">
    <source>
        <dbReference type="ARBA" id="ARBA00022475"/>
    </source>
</evidence>
<dbReference type="Pfam" id="PF03788">
    <property type="entry name" value="LrgA"/>
    <property type="match status" value="1"/>
</dbReference>
<dbReference type="Proteomes" id="UP000297890">
    <property type="component" value="Unassembled WGS sequence"/>
</dbReference>
<keyword evidence="4 6" id="KW-1133">Transmembrane helix</keyword>
<reference evidence="7 8" key="1">
    <citation type="journal article" date="2019" name="ISME J.">
        <title>Candidatus Macondimonas diazotrophica, a novel gammaproteobacterial genus dominating crude-oil-contaminated coastal sediments.</title>
        <authorList>
            <person name="Karthikeyan S."/>
            <person name="Konstantinidis K."/>
        </authorList>
    </citation>
    <scope>NUCLEOTIDE SEQUENCE [LARGE SCALE GENOMIC DNA]</scope>
    <source>
        <strain evidence="7 8">KTK01</strain>
    </source>
</reference>
<organism evidence="7 8">
    <name type="scientific">Candidatus Macondimonas diazotrophica</name>
    <dbReference type="NCBI Taxonomy" id="2305248"/>
    <lineage>
        <taxon>Bacteria</taxon>
        <taxon>Pseudomonadati</taxon>
        <taxon>Pseudomonadota</taxon>
        <taxon>Gammaproteobacteria</taxon>
        <taxon>Chromatiales</taxon>
        <taxon>Ectothiorhodospiraceae</taxon>
        <taxon>Candidatus Macondimonas</taxon>
    </lineage>
</organism>
<dbReference type="GO" id="GO:0005886">
    <property type="term" value="C:plasma membrane"/>
    <property type="evidence" value="ECO:0007669"/>
    <property type="project" value="UniProtKB-SubCell"/>
</dbReference>
<dbReference type="RefSeq" id="WP_135281006.1">
    <property type="nucleotide sequence ID" value="NZ_SRIO01000003.1"/>
</dbReference>
<keyword evidence="8" id="KW-1185">Reference proteome</keyword>
<dbReference type="AlphaFoldDB" id="A0A4Z0FC64"/>
<evidence type="ECO:0000256" key="5">
    <source>
        <dbReference type="ARBA" id="ARBA00023136"/>
    </source>
</evidence>
<evidence type="ECO:0000256" key="1">
    <source>
        <dbReference type="ARBA" id="ARBA00004651"/>
    </source>
</evidence>
<evidence type="ECO:0000313" key="7">
    <source>
        <dbReference type="EMBL" id="TFZ83589.1"/>
    </source>
</evidence>
<evidence type="ECO:0000256" key="6">
    <source>
        <dbReference type="SAM" id="Phobius"/>
    </source>
</evidence>
<dbReference type="PANTHER" id="PTHR33931">
    <property type="entry name" value="HOLIN-LIKE PROTEIN CIDA-RELATED"/>
    <property type="match status" value="1"/>
</dbReference>
<evidence type="ECO:0000256" key="3">
    <source>
        <dbReference type="ARBA" id="ARBA00022692"/>
    </source>
</evidence>
<feature type="transmembrane region" description="Helical" evidence="6">
    <location>
        <begin position="31"/>
        <end position="50"/>
    </location>
</feature>
<name>A0A4Z0FC64_9GAMM</name>